<dbReference type="InterPro" id="IPR040980">
    <property type="entry name" value="SWI2_SNF2"/>
</dbReference>
<protein>
    <recommendedName>
        <fullName evidence="10">Type I restriction enzyme endonuclease subunit</fullName>
        <shortName evidence="10">R protein</shortName>
        <ecNumber evidence="10">3.1.21.3</ecNumber>
    </recommendedName>
</protein>
<name>A0A246GGZ6_9FLAO</name>
<dbReference type="PANTHER" id="PTHR30195">
    <property type="entry name" value="TYPE I SITE-SPECIFIC DEOXYRIBONUCLEASE PROTEIN SUBUNIT M AND R"/>
    <property type="match status" value="1"/>
</dbReference>
<keyword evidence="8 10" id="KW-0067">ATP-binding</keyword>
<comment type="similarity">
    <text evidence="2 10">Belongs to the HsdR family.</text>
</comment>
<dbReference type="GO" id="GO:0003677">
    <property type="term" value="F:DNA binding"/>
    <property type="evidence" value="ECO:0007669"/>
    <property type="project" value="UniProtKB-KW"/>
</dbReference>
<keyword evidence="7 10" id="KW-0378">Hydrolase</keyword>
<gene>
    <name evidence="12" type="ORF">BWK59_10360</name>
</gene>
<keyword evidence="4 10" id="KW-0547">Nucleotide-binding</keyword>
<dbReference type="Gene3D" id="1.10.10.2110">
    <property type="match status" value="1"/>
</dbReference>
<dbReference type="InterPro" id="IPR022625">
    <property type="entry name" value="TypeI_RM_Rsu_C"/>
</dbReference>
<keyword evidence="9 10" id="KW-0238">DNA-binding</keyword>
<feature type="domain" description="Helicase ATP-binding" evidence="11">
    <location>
        <begin position="297"/>
        <end position="442"/>
    </location>
</feature>
<proteinExistence type="inferred from homology"/>
<evidence type="ECO:0000256" key="2">
    <source>
        <dbReference type="ARBA" id="ARBA00008598"/>
    </source>
</evidence>
<dbReference type="Gene3D" id="1.20.58.2040">
    <property type="match status" value="1"/>
</dbReference>
<sequence>MANYKTIAESNNFIVLDKYTKYSKVNEAPTAYQSESALEREFIQDLINQGYENAIDIKSIDTMLANVRVQLQALNNMTFTNSEWTRFVEEYLDKPSDNLVDKTRKIHDNYVHDFVFDDGHIQNIYLVDKRNITRNKVQVISQFEQKGTHTNRYDVTILVNGLPLVHIELKKRGVAIREAFNQVHRYSKESFNTSNSLFKYIQLFVISNGTDTRYFANTTQRNKNSFDFTMNWAKADNALITDLKDFTVTFFQKNTLLNVLLTYSVFDTSDTLLVMRPYQIAATERMLWKIESAYNSKNWSNVESGGYIWHTTGSGKTLTSFKAARLATQLDFIDKVFFVVDRKDLDFQTMKEYQRFSPDSVNGSDSTAGLKRNIEKDDNKIIVTTIQKLNNLMKTESDLAIYQKQVVFIFDEAHRSQFGEAQKNLNKKFKKFYQFGFTGTPIFPQNALGAETTASVFGRELHSYVITDAIRDDKVLKFKVDYNNVRPQFKNIEAEQDEKKLTAAENNTALLHPKRIKEISQYILQNFRQKTHRTKGGNAGFNAMFAVSSVDAAKCYYEELNNLQKESEKPLKIATIFSFAANEEQSAIGEILDETFEPTALDLSAKEFLTRAIHDYNAMFKMNFNIESGFQEYYRDLAKRVKNKEIDLIIVVGMFLTGFDAPTLNTLFIDKNLRYHGLMQAFSRTNRIYDATKTFGNIVTFRDLEQATIDAITLFGDKNTKNVVLEKSYKEYLEGFTDIVTGKARRGYKDVVHELNERFPNPEEIVTEKDKKEFVKLFGEYLRVENILQNYDEFTHLKALQHIDTKDAEAIEAFKETYFVTDEDIAVMQEISVLSERTVQDYRSTYNDIRDWLRREKNGREAEESKMDWDDVVFEIDLLKSQEINLDYILELIFEHNKKTKDKATLIEEVRRVIRASIGNRAKESLVVDFINETELDAIEEKANIIDSFFKYAQQKQKIAIRELIEEENLNEEATKRYIKASLKREYASENGTELNAILPKMSPLNPQYLTKKQTVFQKISAFVEKFKEVGGEI</sequence>
<evidence type="ECO:0000256" key="7">
    <source>
        <dbReference type="ARBA" id="ARBA00022801"/>
    </source>
</evidence>
<dbReference type="EC" id="3.1.21.3" evidence="10"/>
<evidence type="ECO:0000256" key="10">
    <source>
        <dbReference type="RuleBase" id="RU364115"/>
    </source>
</evidence>
<keyword evidence="12" id="KW-0347">Helicase</keyword>
<organism evidence="12 13">
    <name type="scientific">Flavobacterium davisii</name>
    <dbReference type="NCBI Taxonomy" id="2906077"/>
    <lineage>
        <taxon>Bacteria</taxon>
        <taxon>Pseudomonadati</taxon>
        <taxon>Bacteroidota</taxon>
        <taxon>Flavobacteriia</taxon>
        <taxon>Flavobacteriales</taxon>
        <taxon>Flavobacteriaceae</taxon>
        <taxon>Flavobacterium</taxon>
    </lineage>
</organism>
<dbReference type="InterPro" id="IPR004473">
    <property type="entry name" value="Restrct_endonuc_typeI_HsdR"/>
</dbReference>
<evidence type="ECO:0000256" key="8">
    <source>
        <dbReference type="ARBA" id="ARBA00022840"/>
    </source>
</evidence>
<dbReference type="Proteomes" id="UP000197768">
    <property type="component" value="Unassembled WGS sequence"/>
</dbReference>
<evidence type="ECO:0000313" key="12">
    <source>
        <dbReference type="EMBL" id="OWP83462.1"/>
    </source>
</evidence>
<evidence type="ECO:0000256" key="3">
    <source>
        <dbReference type="ARBA" id="ARBA00022722"/>
    </source>
</evidence>
<dbReference type="Gene3D" id="3.40.50.300">
    <property type="entry name" value="P-loop containing nucleotide triphosphate hydrolases"/>
    <property type="match status" value="2"/>
</dbReference>
<dbReference type="CDD" id="cd22332">
    <property type="entry name" value="HsdR_N"/>
    <property type="match status" value="1"/>
</dbReference>
<evidence type="ECO:0000256" key="9">
    <source>
        <dbReference type="ARBA" id="ARBA00023125"/>
    </source>
</evidence>
<comment type="caution">
    <text evidence="12">The sequence shown here is derived from an EMBL/GenBank/DDBJ whole genome shotgun (WGS) entry which is preliminary data.</text>
</comment>
<keyword evidence="3" id="KW-0540">Nuclease</keyword>
<dbReference type="EMBL" id="MTCZ01000111">
    <property type="protein sequence ID" value="OWP83462.1"/>
    <property type="molecule type" value="Genomic_DNA"/>
</dbReference>
<dbReference type="AlphaFoldDB" id="A0A246GGZ6"/>
<evidence type="ECO:0000259" key="11">
    <source>
        <dbReference type="PROSITE" id="PS51192"/>
    </source>
</evidence>
<dbReference type="InterPro" id="IPR027417">
    <property type="entry name" value="P-loop_NTPase"/>
</dbReference>
<dbReference type="PANTHER" id="PTHR30195:SF16">
    <property type="entry name" value="TYPE I RESTRICTION ENZYME ENDONUCLEASE SUBUNIT"/>
    <property type="match status" value="1"/>
</dbReference>
<dbReference type="NCBIfam" id="TIGR00348">
    <property type="entry name" value="hsdR"/>
    <property type="match status" value="1"/>
</dbReference>
<evidence type="ECO:0000313" key="13">
    <source>
        <dbReference type="Proteomes" id="UP000197768"/>
    </source>
</evidence>
<evidence type="ECO:0000256" key="4">
    <source>
        <dbReference type="ARBA" id="ARBA00022741"/>
    </source>
</evidence>
<evidence type="ECO:0000256" key="1">
    <source>
        <dbReference type="ARBA" id="ARBA00000851"/>
    </source>
</evidence>
<evidence type="ECO:0000256" key="5">
    <source>
        <dbReference type="ARBA" id="ARBA00022747"/>
    </source>
</evidence>
<dbReference type="InterPro" id="IPR051268">
    <property type="entry name" value="Type-I_R_enzyme_R_subunit"/>
</dbReference>
<dbReference type="SUPFAM" id="SSF52540">
    <property type="entry name" value="P-loop containing nucleoside triphosphate hydrolases"/>
    <property type="match status" value="2"/>
</dbReference>
<dbReference type="CDD" id="cd18800">
    <property type="entry name" value="SF2_C_EcoR124I-like"/>
    <property type="match status" value="1"/>
</dbReference>
<dbReference type="Pfam" id="PF04313">
    <property type="entry name" value="HSDR_N"/>
    <property type="match status" value="1"/>
</dbReference>
<evidence type="ECO:0000256" key="6">
    <source>
        <dbReference type="ARBA" id="ARBA00022759"/>
    </source>
</evidence>
<dbReference type="Pfam" id="PF22679">
    <property type="entry name" value="T1R_D3-like"/>
    <property type="match status" value="1"/>
</dbReference>
<dbReference type="InterPro" id="IPR007409">
    <property type="entry name" value="Restrct_endonuc_type1_HsdR_N"/>
</dbReference>
<reference evidence="12 13" key="1">
    <citation type="journal article" date="2017" name="Infect. Genet. Evol.">
        <title>Comparative genome analysis of fish pathogen Flavobacterium columnare reveals extensive sequence diversity within the species.</title>
        <authorList>
            <person name="Kayansamruaj P."/>
            <person name="Dong H.T."/>
            <person name="Hirono I."/>
            <person name="Kondo H."/>
            <person name="Senapin S."/>
            <person name="Rodkhum C."/>
        </authorList>
    </citation>
    <scope>NUCLEOTIDE SEQUENCE [LARGE SCALE GENOMIC DNA]</scope>
    <source>
        <strain evidence="12 13">1215</strain>
    </source>
</reference>
<keyword evidence="6" id="KW-0255">Endonuclease</keyword>
<dbReference type="InterPro" id="IPR055180">
    <property type="entry name" value="HsdR_RecA-like_helicase_dom_2"/>
</dbReference>
<dbReference type="Pfam" id="PF12008">
    <property type="entry name" value="EcoR124_C"/>
    <property type="match status" value="1"/>
</dbReference>
<comment type="function">
    <text evidence="10">Subunit R is required for both nuclease and ATPase activities, but not for modification.</text>
</comment>
<keyword evidence="5 10" id="KW-0680">Restriction system</keyword>
<dbReference type="GO" id="GO:0009035">
    <property type="term" value="F:type I site-specific deoxyribonuclease activity"/>
    <property type="evidence" value="ECO:0007669"/>
    <property type="project" value="UniProtKB-EC"/>
</dbReference>
<comment type="subunit">
    <text evidence="10">The type I restriction/modification system is composed of three polypeptides R, M and S.</text>
</comment>
<comment type="catalytic activity">
    <reaction evidence="1 10">
        <text>Endonucleolytic cleavage of DNA to give random double-stranded fragments with terminal 5'-phosphates, ATP is simultaneously hydrolyzed.</text>
        <dbReference type="EC" id="3.1.21.3"/>
    </reaction>
</comment>
<dbReference type="GO" id="GO:0004386">
    <property type="term" value="F:helicase activity"/>
    <property type="evidence" value="ECO:0007669"/>
    <property type="project" value="UniProtKB-KW"/>
</dbReference>
<dbReference type="GO" id="GO:0005524">
    <property type="term" value="F:ATP binding"/>
    <property type="evidence" value="ECO:0007669"/>
    <property type="project" value="UniProtKB-KW"/>
</dbReference>
<accession>A0A246GGZ6</accession>
<dbReference type="InterPro" id="IPR014001">
    <property type="entry name" value="Helicase_ATP-bd"/>
</dbReference>
<dbReference type="RefSeq" id="WP_088393633.1">
    <property type="nucleotide sequence ID" value="NZ_MTCZ01000111.1"/>
</dbReference>
<dbReference type="CDD" id="cd18030">
    <property type="entry name" value="DEXHc_RE_I_HsdR"/>
    <property type="match status" value="1"/>
</dbReference>
<dbReference type="PROSITE" id="PS51192">
    <property type="entry name" value="HELICASE_ATP_BIND_1"/>
    <property type="match status" value="1"/>
</dbReference>
<dbReference type="SMART" id="SM00487">
    <property type="entry name" value="DEXDc"/>
    <property type="match status" value="1"/>
</dbReference>
<dbReference type="GO" id="GO:0009307">
    <property type="term" value="P:DNA restriction-modification system"/>
    <property type="evidence" value="ECO:0007669"/>
    <property type="project" value="UniProtKB-KW"/>
</dbReference>
<dbReference type="Pfam" id="PF18766">
    <property type="entry name" value="SWI2_SNF2"/>
    <property type="match status" value="1"/>
</dbReference>
<dbReference type="Gene3D" id="3.90.1570.50">
    <property type="match status" value="2"/>
</dbReference>